<evidence type="ECO:0000256" key="13">
    <source>
        <dbReference type="RuleBase" id="RU362091"/>
    </source>
</evidence>
<feature type="transmembrane region" description="Helical" evidence="14">
    <location>
        <begin position="103"/>
        <end position="121"/>
    </location>
</feature>
<comment type="subcellular location">
    <subcellularLocation>
        <location evidence="1">Cell membrane</location>
        <topology evidence="1">Multi-pass membrane protein</topology>
    </subcellularLocation>
</comment>
<evidence type="ECO:0000256" key="8">
    <source>
        <dbReference type="ARBA" id="ARBA00023053"/>
    </source>
</evidence>
<keyword evidence="11" id="KW-0325">Glycoprotein</keyword>
<dbReference type="EMBL" id="CAUEEQ010076466">
    <property type="protein sequence ID" value="CAJ0966724.1"/>
    <property type="molecule type" value="Genomic_DNA"/>
</dbReference>
<dbReference type="PANTHER" id="PTHR11819:SF151">
    <property type="entry name" value="SODIUM_GLUCOSE COTRANSPORTER 1"/>
    <property type="match status" value="1"/>
</dbReference>
<keyword evidence="10 14" id="KW-0472">Membrane</keyword>
<organism evidence="15 16">
    <name type="scientific">Ranitomeya imitator</name>
    <name type="common">mimic poison frog</name>
    <dbReference type="NCBI Taxonomy" id="111125"/>
    <lineage>
        <taxon>Eukaryota</taxon>
        <taxon>Metazoa</taxon>
        <taxon>Chordata</taxon>
        <taxon>Craniata</taxon>
        <taxon>Vertebrata</taxon>
        <taxon>Euteleostomi</taxon>
        <taxon>Amphibia</taxon>
        <taxon>Batrachia</taxon>
        <taxon>Anura</taxon>
        <taxon>Neobatrachia</taxon>
        <taxon>Hyloidea</taxon>
        <taxon>Dendrobatidae</taxon>
        <taxon>Dendrobatinae</taxon>
        <taxon>Ranitomeya</taxon>
    </lineage>
</organism>
<feature type="transmembrane region" description="Helical" evidence="14">
    <location>
        <begin position="242"/>
        <end position="263"/>
    </location>
</feature>
<evidence type="ECO:0000256" key="14">
    <source>
        <dbReference type="SAM" id="Phobius"/>
    </source>
</evidence>
<dbReference type="Gene3D" id="1.20.1730.10">
    <property type="entry name" value="Sodium/glucose cotransporter"/>
    <property type="match status" value="1"/>
</dbReference>
<keyword evidence="9" id="KW-0406">Ion transport</keyword>
<feature type="transmembrane region" description="Helical" evidence="14">
    <location>
        <begin position="203"/>
        <end position="221"/>
    </location>
</feature>
<gene>
    <name evidence="15" type="ORF">RIMI_LOCUS21585514</name>
</gene>
<evidence type="ECO:0000256" key="3">
    <source>
        <dbReference type="ARBA" id="ARBA00022448"/>
    </source>
</evidence>
<keyword evidence="4" id="KW-1003">Cell membrane</keyword>
<evidence type="ECO:0000256" key="5">
    <source>
        <dbReference type="ARBA" id="ARBA00022692"/>
    </source>
</evidence>
<evidence type="ECO:0000256" key="12">
    <source>
        <dbReference type="ARBA" id="ARBA00023201"/>
    </source>
</evidence>
<dbReference type="NCBIfam" id="TIGR00813">
    <property type="entry name" value="sss"/>
    <property type="match status" value="1"/>
</dbReference>
<keyword evidence="7 14" id="KW-1133">Transmembrane helix</keyword>
<feature type="transmembrane region" description="Helical" evidence="14">
    <location>
        <begin position="25"/>
        <end position="49"/>
    </location>
</feature>
<dbReference type="PROSITE" id="PS50283">
    <property type="entry name" value="NA_SOLUT_SYMP_3"/>
    <property type="match status" value="1"/>
</dbReference>
<keyword evidence="8" id="KW-0915">Sodium</keyword>
<evidence type="ECO:0000256" key="11">
    <source>
        <dbReference type="ARBA" id="ARBA00023180"/>
    </source>
</evidence>
<accession>A0ABN9MK83</accession>
<evidence type="ECO:0000256" key="2">
    <source>
        <dbReference type="ARBA" id="ARBA00006434"/>
    </source>
</evidence>
<keyword evidence="3" id="KW-0813">Transport</keyword>
<keyword evidence="12" id="KW-0739">Sodium transport</keyword>
<dbReference type="Pfam" id="PF00474">
    <property type="entry name" value="SSF"/>
    <property type="match status" value="1"/>
</dbReference>
<sequence>MDARIVKMISKKGSYVNMEIITEDFFHFFFFQALVMVVILGWIFVPIYVKAGVVTMPEYLRKRFGGDRIRIYLSVLSLLLYVFTKISADMFSGAIFIQQAMRINIYIAIVMLLLITALYTVTGRWIGCCHLHRHSANHHHACRIIHTLGFAFNKVGGYESFVEKYMAAIPTEVYDNGTLIDPKCYTPRADAFHLFRDPITGDMPWPGLIFGLSILALWYWCTDQVIVQRCLSAKNMSHVKAGCILCGYLKLLPMFLMVFPGMISRILYTNEVLCVVPSKCKEYCDAEVGCTNIAYPKLVIDLMPDGLRGLMLSVMLASLMSSLTSIFNSASTLFTMDIYTNIRKKASEKELMIAGR</sequence>
<dbReference type="PANTHER" id="PTHR11819">
    <property type="entry name" value="SOLUTE CARRIER FAMILY 5"/>
    <property type="match status" value="1"/>
</dbReference>
<dbReference type="InterPro" id="IPR038377">
    <property type="entry name" value="Na/Glc_symporter_sf"/>
</dbReference>
<comment type="similarity">
    <text evidence="2 13">Belongs to the sodium:solute symporter (SSF) (TC 2.A.21) family.</text>
</comment>
<keyword evidence="16" id="KW-1185">Reference proteome</keyword>
<dbReference type="Proteomes" id="UP001176940">
    <property type="component" value="Unassembled WGS sequence"/>
</dbReference>
<evidence type="ECO:0000256" key="4">
    <source>
        <dbReference type="ARBA" id="ARBA00022475"/>
    </source>
</evidence>
<comment type="caution">
    <text evidence="15">The sequence shown here is derived from an EMBL/GenBank/DDBJ whole genome shotgun (WGS) entry which is preliminary data.</text>
</comment>
<evidence type="ECO:0000313" key="16">
    <source>
        <dbReference type="Proteomes" id="UP001176940"/>
    </source>
</evidence>
<evidence type="ECO:0000256" key="6">
    <source>
        <dbReference type="ARBA" id="ARBA00022847"/>
    </source>
</evidence>
<evidence type="ECO:0000256" key="10">
    <source>
        <dbReference type="ARBA" id="ARBA00023136"/>
    </source>
</evidence>
<protein>
    <submittedName>
        <fullName evidence="15">Uncharacterized protein</fullName>
    </submittedName>
</protein>
<proteinExistence type="inferred from homology"/>
<evidence type="ECO:0000256" key="1">
    <source>
        <dbReference type="ARBA" id="ARBA00004651"/>
    </source>
</evidence>
<keyword evidence="5 14" id="KW-0812">Transmembrane</keyword>
<dbReference type="InterPro" id="IPR001734">
    <property type="entry name" value="Na/solute_symporter"/>
</dbReference>
<evidence type="ECO:0000256" key="7">
    <source>
        <dbReference type="ARBA" id="ARBA00022989"/>
    </source>
</evidence>
<name>A0ABN9MK83_9NEOB</name>
<feature type="transmembrane region" description="Helical" evidence="14">
    <location>
        <begin position="69"/>
        <end position="91"/>
    </location>
</feature>
<feature type="transmembrane region" description="Helical" evidence="14">
    <location>
        <begin position="310"/>
        <end position="335"/>
    </location>
</feature>
<keyword evidence="6" id="KW-0769">Symport</keyword>
<reference evidence="15" key="1">
    <citation type="submission" date="2023-07" db="EMBL/GenBank/DDBJ databases">
        <authorList>
            <person name="Stuckert A."/>
        </authorList>
    </citation>
    <scope>NUCLEOTIDE SEQUENCE</scope>
</reference>
<evidence type="ECO:0000256" key="9">
    <source>
        <dbReference type="ARBA" id="ARBA00023065"/>
    </source>
</evidence>
<evidence type="ECO:0000313" key="15">
    <source>
        <dbReference type="EMBL" id="CAJ0966724.1"/>
    </source>
</evidence>